<evidence type="ECO:0000313" key="3">
    <source>
        <dbReference type="Proteomes" id="UP000289758"/>
    </source>
</evidence>
<dbReference type="OrthoDB" id="5365846at2"/>
<reference evidence="3 4" key="1">
    <citation type="submission" date="2017-10" db="EMBL/GenBank/DDBJ databases">
        <title>Genomics of the genus Arcobacter.</title>
        <authorList>
            <person name="Perez-Cataluna A."/>
            <person name="Figueras M.J."/>
        </authorList>
    </citation>
    <scope>NUCLEOTIDE SEQUENCE [LARGE SCALE GENOMIC DNA]</scope>
    <source>
        <strain evidence="2 3">CECT 8441</strain>
        <strain evidence="1 4">CECT 8993</strain>
    </source>
</reference>
<accession>A0A4Q1ALS3</accession>
<dbReference type="EMBL" id="PDKK01000010">
    <property type="protein sequence ID" value="RXK04331.1"/>
    <property type="molecule type" value="Genomic_DNA"/>
</dbReference>
<protein>
    <submittedName>
        <fullName evidence="2">Uncharacterized protein</fullName>
    </submittedName>
</protein>
<dbReference type="Proteomes" id="UP000290172">
    <property type="component" value="Unassembled WGS sequence"/>
</dbReference>
<comment type="caution">
    <text evidence="2">The sequence shown here is derived from an EMBL/GenBank/DDBJ whole genome shotgun (WGS) entry which is preliminary data.</text>
</comment>
<gene>
    <name evidence="2" type="ORF">CRV07_11220</name>
    <name evidence="1" type="ORF">CRV08_01715</name>
</gene>
<evidence type="ECO:0000313" key="2">
    <source>
        <dbReference type="EMBL" id="RXK04331.1"/>
    </source>
</evidence>
<dbReference type="EMBL" id="PDKJ01000001">
    <property type="protein sequence ID" value="RXJ70306.1"/>
    <property type="molecule type" value="Genomic_DNA"/>
</dbReference>
<keyword evidence="3" id="KW-1185">Reference proteome</keyword>
<dbReference type="Proteomes" id="UP000289758">
    <property type="component" value="Unassembled WGS sequence"/>
</dbReference>
<sequence length="151" mass="18282">MLTPKEISLLFEVQINTLYNWRKSKPKLFAYLQNADYNSKINNEINALLDYFSNTIEKDFTLKEIDFLITSDFELNSIEEVNEFQDYFIKANYKMLPTKHKFVLEIYNKIKELNIVEKYLLYKKVFKIRKFGDKNRAEFFKEFLKKEKNNG</sequence>
<dbReference type="RefSeq" id="WP_128978425.1">
    <property type="nucleotide sequence ID" value="NZ_CP053836.1"/>
</dbReference>
<evidence type="ECO:0000313" key="4">
    <source>
        <dbReference type="Proteomes" id="UP000290172"/>
    </source>
</evidence>
<evidence type="ECO:0000313" key="1">
    <source>
        <dbReference type="EMBL" id="RXJ70306.1"/>
    </source>
</evidence>
<name>A0A4Q1ALS3_9BACT</name>
<organism evidence="2 3">
    <name type="scientific">Halarcobacter ebronensis</name>
    <dbReference type="NCBI Taxonomy" id="1462615"/>
    <lineage>
        <taxon>Bacteria</taxon>
        <taxon>Pseudomonadati</taxon>
        <taxon>Campylobacterota</taxon>
        <taxon>Epsilonproteobacteria</taxon>
        <taxon>Campylobacterales</taxon>
        <taxon>Arcobacteraceae</taxon>
        <taxon>Halarcobacter</taxon>
    </lineage>
</organism>
<dbReference type="AlphaFoldDB" id="A0A4Q1ALS3"/>
<proteinExistence type="predicted"/>